<keyword evidence="2" id="KW-1185">Reference proteome</keyword>
<name>A0ABT5U9A5_9GAMM</name>
<dbReference type="Proteomes" id="UP001528823">
    <property type="component" value="Unassembled WGS sequence"/>
</dbReference>
<accession>A0ABT5U9A5</accession>
<organism evidence="1 2">
    <name type="scientific">Spartinivicinus poritis</name>
    <dbReference type="NCBI Taxonomy" id="2994640"/>
    <lineage>
        <taxon>Bacteria</taxon>
        <taxon>Pseudomonadati</taxon>
        <taxon>Pseudomonadota</taxon>
        <taxon>Gammaproteobacteria</taxon>
        <taxon>Oceanospirillales</taxon>
        <taxon>Zooshikellaceae</taxon>
        <taxon>Spartinivicinus</taxon>
    </lineage>
</organism>
<proteinExistence type="predicted"/>
<evidence type="ECO:0000313" key="1">
    <source>
        <dbReference type="EMBL" id="MDE1462887.1"/>
    </source>
</evidence>
<sequence>MTYPIGCNPDTHDVGSRADNFSTEHAAPLARQGNVVRLSESAAARQLFNHQQLDYQLQTMAKPVTSSELIASSSVAQQLVNKSLEGNSLEDNGAVIDNEERQLIKRYLENVLNSYVLCYGKWEIKAKLRRLPKDPVGYFSKTGNELRPVNGKWASPKHLAVFNKIKEQMPTAGALEIEDGRICIKEPFPKTAQGLANYLNILVGNGAITEEKAHNSNKSTLIRSLLAPTDQKIADILTKYVEVIGSEKNRTTKAYRVLFKPHDNPFEPTNEIKQYRGKFRIRANTARAVEVVEHEKKLLGQLLERLEACQKQVAAISRGGLFEQAIQQIATKADNHFSNHVIDYKTRKFDNLKVDLSACQELLKQPHTHLATKDGIEQLREQLKHYQRYVIRLEQFVAAVDDLTPKLSGYKAVSDVGKAIQLVERLENHQVSWHDYMPADISQSGKVKLFFQKVRARWWAFVARSSDWQQTIHYNRKNDIIASIKMMHEQADKLNQLLVGEGIQQQLDNNALLFRVELADRLLKIAHKLKNKSAIRFGFTMLKRKAFEKLLANQLDLAEGSVRNFKTSPNKKGVSGGINRFTERVGRIVYRYK</sequence>
<comment type="caution">
    <text evidence="1">The sequence shown here is derived from an EMBL/GenBank/DDBJ whole genome shotgun (WGS) entry which is preliminary data.</text>
</comment>
<protein>
    <submittedName>
        <fullName evidence="1">Uncharacterized protein</fullName>
    </submittedName>
</protein>
<dbReference type="RefSeq" id="WP_274689237.1">
    <property type="nucleotide sequence ID" value="NZ_JAPMOU010000015.1"/>
</dbReference>
<gene>
    <name evidence="1" type="ORF">ORQ98_13005</name>
</gene>
<dbReference type="EMBL" id="JAPMOU010000015">
    <property type="protein sequence ID" value="MDE1462887.1"/>
    <property type="molecule type" value="Genomic_DNA"/>
</dbReference>
<evidence type="ECO:0000313" key="2">
    <source>
        <dbReference type="Proteomes" id="UP001528823"/>
    </source>
</evidence>
<reference evidence="1 2" key="1">
    <citation type="submission" date="2022-11" db="EMBL/GenBank/DDBJ databases">
        <title>Spartinivicinus poritis sp. nov., isolated from scleractinian coral Porites lutea.</title>
        <authorList>
            <person name="Zhang G."/>
            <person name="Cai L."/>
            <person name="Wei Q."/>
        </authorList>
    </citation>
    <scope>NUCLEOTIDE SEQUENCE [LARGE SCALE GENOMIC DNA]</scope>
    <source>
        <strain evidence="1 2">A2-2</strain>
    </source>
</reference>